<keyword evidence="4 9" id="KW-0808">Transferase</keyword>
<gene>
    <name evidence="9" type="primary">tgs1_1</name>
    <name evidence="9" type="ORF">GALL_259110</name>
</gene>
<proteinExistence type="predicted"/>
<sequence length="398" mass="40950">MVERIGPGDQVQLATDVGPVPMNVGAILSLGGSPDPDVVVEALVRRVPRIPRLRQVLVTAPWGLGRPYWFEPAGVDLRGHVSQVRCPAPGDTDALLSVAVEAVTRPLPRSRPLWRAVVISGLSDGTVGVVIVLHHVLADGIGGLGVLARRVDRERIGPEEPAAALAGPEAARVETTVPGATGAAAAVLPTTGPPAAPRAAARRHGATVNDALLVATTGAMTAALHRRGETTRDLVVSVPVSARVEAGDALGNQVGVMPIRVAVGGTVAERLARVAEVTRAQKTHVRGTSAALIGPVFRMLGAMGAFRWFVDHQHLVNTFVTNLPGPTSPLSLAVAPVLRIAPITITAGNVGVAFAALSYAGRLTVTVIVDPDVVPELRTVASALADEIAAITAAGGNR</sequence>
<evidence type="ECO:0000313" key="9">
    <source>
        <dbReference type="EMBL" id="OIQ92155.1"/>
    </source>
</evidence>
<evidence type="ECO:0000256" key="1">
    <source>
        <dbReference type="ARBA" id="ARBA00004771"/>
    </source>
</evidence>
<dbReference type="PANTHER" id="PTHR31650:SF1">
    <property type="entry name" value="WAX ESTER SYNTHASE_DIACYLGLYCEROL ACYLTRANSFERASE 4-RELATED"/>
    <property type="match status" value="1"/>
</dbReference>
<dbReference type="GO" id="GO:0019432">
    <property type="term" value="P:triglyceride biosynthetic process"/>
    <property type="evidence" value="ECO:0007669"/>
    <property type="project" value="UniProtKB-UniPathway"/>
</dbReference>
<dbReference type="InterPro" id="IPR023213">
    <property type="entry name" value="CAT-like_dom_sf"/>
</dbReference>
<dbReference type="AlphaFoldDB" id="A0A1J5RRN6"/>
<comment type="caution">
    <text evidence="9">The sequence shown here is derived from an EMBL/GenBank/DDBJ whole genome shotgun (WGS) entry which is preliminary data.</text>
</comment>
<evidence type="ECO:0000256" key="2">
    <source>
        <dbReference type="ARBA" id="ARBA00005189"/>
    </source>
</evidence>
<dbReference type="SUPFAM" id="SSF52777">
    <property type="entry name" value="CoA-dependent acyltransferases"/>
    <property type="match status" value="2"/>
</dbReference>
<comment type="catalytic activity">
    <reaction evidence="6">
        <text>an acyl-CoA + a 1,2-diacyl-sn-glycerol = a triacyl-sn-glycerol + CoA</text>
        <dbReference type="Rhea" id="RHEA:10868"/>
        <dbReference type="ChEBI" id="CHEBI:17815"/>
        <dbReference type="ChEBI" id="CHEBI:57287"/>
        <dbReference type="ChEBI" id="CHEBI:58342"/>
        <dbReference type="ChEBI" id="CHEBI:64615"/>
        <dbReference type="EC" id="2.3.1.20"/>
    </reaction>
</comment>
<dbReference type="InterPro" id="IPR004255">
    <property type="entry name" value="O-acyltransferase_WSD1_N"/>
</dbReference>
<protein>
    <recommendedName>
        <fullName evidence="3">diacylglycerol O-acyltransferase</fullName>
        <ecNumber evidence="3">2.3.1.20</ecNumber>
    </recommendedName>
</protein>
<dbReference type="InterPro" id="IPR045034">
    <property type="entry name" value="O-acyltransferase_WSD1-like"/>
</dbReference>
<evidence type="ECO:0000256" key="4">
    <source>
        <dbReference type="ARBA" id="ARBA00022679"/>
    </source>
</evidence>
<accession>A0A1J5RRN6</accession>
<dbReference type="EC" id="2.3.1.20" evidence="3"/>
<dbReference type="EMBL" id="MLJW01000239">
    <property type="protein sequence ID" value="OIQ92155.1"/>
    <property type="molecule type" value="Genomic_DNA"/>
</dbReference>
<evidence type="ECO:0000256" key="6">
    <source>
        <dbReference type="ARBA" id="ARBA00048109"/>
    </source>
</evidence>
<dbReference type="InterPro" id="IPR009721">
    <property type="entry name" value="O-acyltransferase_WSD1_C"/>
</dbReference>
<dbReference type="GO" id="GO:0004144">
    <property type="term" value="F:diacylglycerol O-acyltransferase activity"/>
    <property type="evidence" value="ECO:0007669"/>
    <property type="project" value="UniProtKB-EC"/>
</dbReference>
<evidence type="ECO:0000259" key="8">
    <source>
        <dbReference type="Pfam" id="PF06974"/>
    </source>
</evidence>
<dbReference type="PANTHER" id="PTHR31650">
    <property type="entry name" value="O-ACYLTRANSFERASE (WSD1-LIKE) FAMILY PROTEIN"/>
    <property type="match status" value="1"/>
</dbReference>
<name>A0A1J5RRN6_9ZZZZ</name>
<dbReference type="Gene3D" id="3.30.559.30">
    <property type="entry name" value="Nonribosomal peptide synthetase, condensation domain"/>
    <property type="match status" value="1"/>
</dbReference>
<evidence type="ECO:0000259" key="7">
    <source>
        <dbReference type="Pfam" id="PF03007"/>
    </source>
</evidence>
<dbReference type="UniPathway" id="UPA00282"/>
<evidence type="ECO:0000256" key="3">
    <source>
        <dbReference type="ARBA" id="ARBA00013244"/>
    </source>
</evidence>
<dbReference type="Pfam" id="PF03007">
    <property type="entry name" value="WS_DGAT_cat"/>
    <property type="match status" value="1"/>
</dbReference>
<keyword evidence="5 9" id="KW-0012">Acyltransferase</keyword>
<comment type="pathway">
    <text evidence="1">Glycerolipid metabolism; triacylglycerol biosynthesis.</text>
</comment>
<reference evidence="9" key="1">
    <citation type="submission" date="2016-10" db="EMBL/GenBank/DDBJ databases">
        <title>Sequence of Gallionella enrichment culture.</title>
        <authorList>
            <person name="Poehlein A."/>
            <person name="Muehling M."/>
            <person name="Daniel R."/>
        </authorList>
    </citation>
    <scope>NUCLEOTIDE SEQUENCE</scope>
</reference>
<organism evidence="9">
    <name type="scientific">mine drainage metagenome</name>
    <dbReference type="NCBI Taxonomy" id="410659"/>
    <lineage>
        <taxon>unclassified sequences</taxon>
        <taxon>metagenomes</taxon>
        <taxon>ecological metagenomes</taxon>
    </lineage>
</organism>
<dbReference type="Gene3D" id="3.30.559.10">
    <property type="entry name" value="Chloramphenicol acetyltransferase-like domain"/>
    <property type="match status" value="1"/>
</dbReference>
<feature type="domain" description="O-acyltransferase WSD1 C-terminal" evidence="8">
    <location>
        <begin position="251"/>
        <end position="391"/>
    </location>
</feature>
<comment type="pathway">
    <text evidence="2">Lipid metabolism.</text>
</comment>
<dbReference type="GO" id="GO:0005886">
    <property type="term" value="C:plasma membrane"/>
    <property type="evidence" value="ECO:0007669"/>
    <property type="project" value="TreeGrafter"/>
</dbReference>
<dbReference type="Pfam" id="PF06974">
    <property type="entry name" value="WS_DGAT_C"/>
    <property type="match status" value="1"/>
</dbReference>
<evidence type="ECO:0000256" key="5">
    <source>
        <dbReference type="ARBA" id="ARBA00023315"/>
    </source>
</evidence>
<feature type="domain" description="O-acyltransferase WSD1-like N-terminal" evidence="7">
    <location>
        <begin position="8"/>
        <end position="220"/>
    </location>
</feature>